<evidence type="ECO:0000256" key="1">
    <source>
        <dbReference type="SAM" id="MobiDB-lite"/>
    </source>
</evidence>
<evidence type="ECO:0000313" key="2">
    <source>
        <dbReference type="EMBL" id="GAA2524362.1"/>
    </source>
</evidence>
<dbReference type="EMBL" id="BAAASG010000040">
    <property type="protein sequence ID" value="GAA2524362.1"/>
    <property type="molecule type" value="Genomic_DNA"/>
</dbReference>
<dbReference type="Proteomes" id="UP001501777">
    <property type="component" value="Unassembled WGS sequence"/>
</dbReference>
<protein>
    <submittedName>
        <fullName evidence="2">Uncharacterized protein</fullName>
    </submittedName>
</protein>
<gene>
    <name evidence="2" type="ORF">GCM10010276_89790</name>
</gene>
<evidence type="ECO:0000313" key="3">
    <source>
        <dbReference type="Proteomes" id="UP001501777"/>
    </source>
</evidence>
<keyword evidence="3" id="KW-1185">Reference proteome</keyword>
<name>A0ABN3NM25_STRLO</name>
<sequence>MAAPAVSRLYADLDPTDQHTVLTAGLTHLYAARGRARRNGTAPDTSGGAPSTRPRSIRRRGPSMLTR</sequence>
<proteinExistence type="predicted"/>
<accession>A0ABN3NM25</accession>
<dbReference type="RefSeq" id="WP_344407155.1">
    <property type="nucleotide sequence ID" value="NZ_BAAASG010000040.1"/>
</dbReference>
<organism evidence="2 3">
    <name type="scientific">Streptomyces longisporus</name>
    <dbReference type="NCBI Taxonomy" id="1948"/>
    <lineage>
        <taxon>Bacteria</taxon>
        <taxon>Bacillati</taxon>
        <taxon>Actinomycetota</taxon>
        <taxon>Actinomycetes</taxon>
        <taxon>Kitasatosporales</taxon>
        <taxon>Streptomycetaceae</taxon>
        <taxon>Streptomyces</taxon>
    </lineage>
</organism>
<comment type="caution">
    <text evidence="2">The sequence shown here is derived from an EMBL/GenBank/DDBJ whole genome shotgun (WGS) entry which is preliminary data.</text>
</comment>
<reference evidence="2 3" key="1">
    <citation type="journal article" date="2019" name="Int. J. Syst. Evol. Microbiol.">
        <title>The Global Catalogue of Microorganisms (GCM) 10K type strain sequencing project: providing services to taxonomists for standard genome sequencing and annotation.</title>
        <authorList>
            <consortium name="The Broad Institute Genomics Platform"/>
            <consortium name="The Broad Institute Genome Sequencing Center for Infectious Disease"/>
            <person name="Wu L."/>
            <person name="Ma J."/>
        </authorList>
    </citation>
    <scope>NUCLEOTIDE SEQUENCE [LARGE SCALE GENOMIC DNA]</scope>
    <source>
        <strain evidence="2 3">JCM 4395</strain>
    </source>
</reference>
<feature type="region of interest" description="Disordered" evidence="1">
    <location>
        <begin position="32"/>
        <end position="67"/>
    </location>
</feature>